<keyword evidence="5 12" id="KW-0812">Transmembrane</keyword>
<dbReference type="SUPFAM" id="SSF81321">
    <property type="entry name" value="Family A G protein-coupled receptor-like"/>
    <property type="match status" value="1"/>
</dbReference>
<feature type="transmembrane region" description="Helical" evidence="13">
    <location>
        <begin position="248"/>
        <end position="269"/>
    </location>
</feature>
<keyword evidence="7 12" id="KW-0297">G-protein coupled receptor</keyword>
<dbReference type="AlphaFoldDB" id="A0A8J6BDS0"/>
<evidence type="ECO:0000256" key="8">
    <source>
        <dbReference type="ARBA" id="ARBA00023136"/>
    </source>
</evidence>
<comment type="caution">
    <text evidence="14">The sequence shown here is derived from an EMBL/GenBank/DDBJ whole genome shotgun (WGS) entry which is preliminary data.</text>
</comment>
<dbReference type="OrthoDB" id="8876749at2759"/>
<keyword evidence="4 12" id="KW-0716">Sensory transduction</keyword>
<proteinExistence type="inferred from homology"/>
<dbReference type="GO" id="GO:0016020">
    <property type="term" value="C:membrane"/>
    <property type="evidence" value="ECO:0007669"/>
    <property type="project" value="UniProtKB-SubCell"/>
</dbReference>
<evidence type="ECO:0000256" key="1">
    <source>
        <dbReference type="ARBA" id="ARBA00004141"/>
    </source>
</evidence>
<dbReference type="GO" id="GO:0004930">
    <property type="term" value="F:G protein-coupled receptor activity"/>
    <property type="evidence" value="ECO:0007669"/>
    <property type="project" value="UniProtKB-KW"/>
</dbReference>
<keyword evidence="15" id="KW-1185">Reference proteome</keyword>
<organism evidence="14 15">
    <name type="scientific">Eleutherodactylus coqui</name>
    <name type="common">Puerto Rican coqui</name>
    <dbReference type="NCBI Taxonomy" id="57060"/>
    <lineage>
        <taxon>Eukaryota</taxon>
        <taxon>Metazoa</taxon>
        <taxon>Chordata</taxon>
        <taxon>Craniata</taxon>
        <taxon>Vertebrata</taxon>
        <taxon>Euteleostomi</taxon>
        <taxon>Amphibia</taxon>
        <taxon>Batrachia</taxon>
        <taxon>Anura</taxon>
        <taxon>Neobatrachia</taxon>
        <taxon>Hyloidea</taxon>
        <taxon>Eleutherodactylidae</taxon>
        <taxon>Eleutherodactylinae</taxon>
        <taxon>Eleutherodactylus</taxon>
        <taxon>Eleutherodactylus</taxon>
    </lineage>
</organism>
<gene>
    <name evidence="14" type="ORF">GDO78_020791</name>
</gene>
<evidence type="ECO:0000256" key="10">
    <source>
        <dbReference type="ARBA" id="ARBA00023224"/>
    </source>
</evidence>
<dbReference type="EMBL" id="WNTK01054667">
    <property type="protein sequence ID" value="KAG9460593.1"/>
    <property type="molecule type" value="Genomic_DNA"/>
</dbReference>
<accession>A0A8J6BDS0</accession>
<dbReference type="PANTHER" id="PTHR11394">
    <property type="entry name" value="TASTE RECEPTOR TYPE 2"/>
    <property type="match status" value="1"/>
</dbReference>
<keyword evidence="9 12" id="KW-0675">Receptor</keyword>
<sequence>MDILRETFSSISFVTLIISFPTNVFIIAVNILDFFNTKKLLLTDFLISGISFVNLLHGFLKALVQYHYHLISKEYLKISLHVGLYTSMNTLLFSALLSIHFCLRIVNINHRFYICLQRSFPKWFPWIIITFLLGCFFLLLHSALETNQDCLSNTTLKVIQVKMPARCSWLILIILAIYVLGTLFCSVSVLTILIFLLKHMKRVQENIEGFRSPNMEAHIRAIKTITSLLAANILAFTFIFILGFGEKILVSVFGFLVSVSHICSSYFFIKGTKKLEKTLKEILNHCSCFKGQNE</sequence>
<evidence type="ECO:0000256" key="12">
    <source>
        <dbReference type="RuleBase" id="RU004424"/>
    </source>
</evidence>
<evidence type="ECO:0000256" key="3">
    <source>
        <dbReference type="ARBA" id="ARBA00022480"/>
    </source>
</evidence>
<feature type="transmembrane region" description="Helical" evidence="13">
    <location>
        <begin position="12"/>
        <end position="33"/>
    </location>
</feature>
<dbReference type="InterPro" id="IPR007960">
    <property type="entry name" value="TAS2R"/>
</dbReference>
<evidence type="ECO:0000256" key="4">
    <source>
        <dbReference type="ARBA" id="ARBA00022606"/>
    </source>
</evidence>
<evidence type="ECO:0000256" key="7">
    <source>
        <dbReference type="ARBA" id="ARBA00023040"/>
    </source>
</evidence>
<keyword evidence="10 12" id="KW-0807">Transducer</keyword>
<comment type="subcellular location">
    <subcellularLocation>
        <location evidence="1 12">Membrane</location>
        <topology evidence="1 12">Multi-pass membrane protein</topology>
    </subcellularLocation>
</comment>
<evidence type="ECO:0000256" key="2">
    <source>
        <dbReference type="ARBA" id="ARBA00007376"/>
    </source>
</evidence>
<keyword evidence="3 12" id="KW-0919">Taste</keyword>
<dbReference type="Pfam" id="PF05296">
    <property type="entry name" value="TAS2R"/>
    <property type="match status" value="1"/>
</dbReference>
<feature type="transmembrane region" description="Helical" evidence="13">
    <location>
        <begin position="80"/>
        <end position="103"/>
    </location>
</feature>
<feature type="transmembrane region" description="Helical" evidence="13">
    <location>
        <begin position="40"/>
        <end position="60"/>
    </location>
</feature>
<evidence type="ECO:0000256" key="6">
    <source>
        <dbReference type="ARBA" id="ARBA00022989"/>
    </source>
</evidence>
<evidence type="ECO:0000313" key="14">
    <source>
        <dbReference type="EMBL" id="KAG9460593.1"/>
    </source>
</evidence>
<feature type="transmembrane region" description="Helical" evidence="13">
    <location>
        <begin position="221"/>
        <end position="242"/>
    </location>
</feature>
<dbReference type="GO" id="GO:0033038">
    <property type="term" value="F:bitter taste receptor activity"/>
    <property type="evidence" value="ECO:0007669"/>
    <property type="project" value="InterPro"/>
</dbReference>
<reference evidence="14" key="1">
    <citation type="thesis" date="2020" institute="ProQuest LLC" country="789 East Eisenhower Parkway, Ann Arbor, MI, USA">
        <title>Comparative Genomics and Chromosome Evolution.</title>
        <authorList>
            <person name="Mudd A.B."/>
        </authorList>
    </citation>
    <scope>NUCLEOTIDE SEQUENCE</scope>
    <source>
        <strain evidence="14">HN-11 Male</strain>
        <tissue evidence="14">Kidney and liver</tissue>
    </source>
</reference>
<feature type="transmembrane region" description="Helical" evidence="13">
    <location>
        <begin position="169"/>
        <end position="197"/>
    </location>
</feature>
<keyword evidence="6 13" id="KW-1133">Transmembrane helix</keyword>
<keyword evidence="8 12" id="KW-0472">Membrane</keyword>
<protein>
    <recommendedName>
        <fullName evidence="12">Taste receptor type 2</fullName>
    </recommendedName>
</protein>
<evidence type="ECO:0000313" key="15">
    <source>
        <dbReference type="Proteomes" id="UP000770717"/>
    </source>
</evidence>
<feature type="transmembrane region" description="Helical" evidence="13">
    <location>
        <begin position="123"/>
        <end position="144"/>
    </location>
</feature>
<name>A0A8J6BDS0_ELECQ</name>
<evidence type="ECO:0000256" key="5">
    <source>
        <dbReference type="ARBA" id="ARBA00022692"/>
    </source>
</evidence>
<dbReference type="Proteomes" id="UP000770717">
    <property type="component" value="Unassembled WGS sequence"/>
</dbReference>
<comment type="similarity">
    <text evidence="2 11">Belongs to the G-protein coupled receptor T2R family.</text>
</comment>
<evidence type="ECO:0000256" key="11">
    <source>
        <dbReference type="RuleBase" id="RU004423"/>
    </source>
</evidence>
<evidence type="ECO:0000256" key="9">
    <source>
        <dbReference type="ARBA" id="ARBA00023170"/>
    </source>
</evidence>
<dbReference type="PANTHER" id="PTHR11394:SF47">
    <property type="entry name" value="TASTE RECEPTOR TYPE 2 MEMBER 40"/>
    <property type="match status" value="1"/>
</dbReference>
<evidence type="ECO:0000256" key="13">
    <source>
        <dbReference type="SAM" id="Phobius"/>
    </source>
</evidence>